<evidence type="ECO:0000313" key="1">
    <source>
        <dbReference type="EMBL" id="KAI8441893.1"/>
    </source>
</evidence>
<keyword evidence="2" id="KW-1185">Reference proteome</keyword>
<reference evidence="1 2" key="1">
    <citation type="journal article" date="2022" name="Genome Biol. Evol.">
        <title>The Spruce Budworm Genome: Reconstructing the Evolutionary History of Antifreeze Proteins.</title>
        <authorList>
            <person name="Beliveau C."/>
            <person name="Gagne P."/>
            <person name="Picq S."/>
            <person name="Vernygora O."/>
            <person name="Keeling C.I."/>
            <person name="Pinkney K."/>
            <person name="Doucet D."/>
            <person name="Wen F."/>
            <person name="Johnston J.S."/>
            <person name="Maaroufi H."/>
            <person name="Boyle B."/>
            <person name="Laroche J."/>
            <person name="Dewar K."/>
            <person name="Juretic N."/>
            <person name="Blackburn G."/>
            <person name="Nisole A."/>
            <person name="Brunet B."/>
            <person name="Brandao M."/>
            <person name="Lumley L."/>
            <person name="Duan J."/>
            <person name="Quan G."/>
            <person name="Lucarotti C.J."/>
            <person name="Roe A.D."/>
            <person name="Sperling F.A.H."/>
            <person name="Levesque R.C."/>
            <person name="Cusson M."/>
        </authorList>
    </citation>
    <scope>NUCLEOTIDE SEQUENCE [LARGE SCALE GENOMIC DNA]</scope>
    <source>
        <strain evidence="1">Glfc:IPQL:Cfum</strain>
    </source>
</reference>
<protein>
    <submittedName>
        <fullName evidence="1">Uncharacterized protein</fullName>
    </submittedName>
</protein>
<evidence type="ECO:0000313" key="2">
    <source>
        <dbReference type="Proteomes" id="UP001064048"/>
    </source>
</evidence>
<name>A0ACC0KZW6_CHOFU</name>
<proteinExistence type="predicted"/>
<accession>A0ACC0KZW6</accession>
<dbReference type="EMBL" id="CM046109">
    <property type="protein sequence ID" value="KAI8441893.1"/>
    <property type="molecule type" value="Genomic_DNA"/>
</dbReference>
<dbReference type="Proteomes" id="UP001064048">
    <property type="component" value="Chromosome 9"/>
</dbReference>
<gene>
    <name evidence="1" type="ORF">MSG28_005574</name>
</gene>
<sequence>MIEPISVLFQVVHEGPVKRTKFFENGKKSRKNWMECYMVLTQTGLYFYKDHRTYTATKIPKPPGTPPSPTAPRPEMMLGLQNAHVVRQIPGVDDQPRPLPAAG</sequence>
<organism evidence="1 2">
    <name type="scientific">Choristoneura fumiferana</name>
    <name type="common">Spruce budworm moth</name>
    <name type="synonym">Archips fumiferana</name>
    <dbReference type="NCBI Taxonomy" id="7141"/>
    <lineage>
        <taxon>Eukaryota</taxon>
        <taxon>Metazoa</taxon>
        <taxon>Ecdysozoa</taxon>
        <taxon>Arthropoda</taxon>
        <taxon>Hexapoda</taxon>
        <taxon>Insecta</taxon>
        <taxon>Pterygota</taxon>
        <taxon>Neoptera</taxon>
        <taxon>Endopterygota</taxon>
        <taxon>Lepidoptera</taxon>
        <taxon>Glossata</taxon>
        <taxon>Ditrysia</taxon>
        <taxon>Tortricoidea</taxon>
        <taxon>Tortricidae</taxon>
        <taxon>Tortricinae</taxon>
        <taxon>Choristoneura</taxon>
    </lineage>
</organism>
<comment type="caution">
    <text evidence="1">The sequence shown here is derived from an EMBL/GenBank/DDBJ whole genome shotgun (WGS) entry which is preliminary data.</text>
</comment>